<reference evidence="2 3" key="1">
    <citation type="submission" date="2024-06" db="EMBL/GenBank/DDBJ databases">
        <title>The Natural Products Discovery Center: Release of the First 8490 Sequenced Strains for Exploring Actinobacteria Biosynthetic Diversity.</title>
        <authorList>
            <person name="Kalkreuter E."/>
            <person name="Kautsar S.A."/>
            <person name="Yang D."/>
            <person name="Bader C.D."/>
            <person name="Teijaro C.N."/>
            <person name="Fluegel L."/>
            <person name="Davis C.M."/>
            <person name="Simpson J.R."/>
            <person name="Lauterbach L."/>
            <person name="Steele A.D."/>
            <person name="Gui C."/>
            <person name="Meng S."/>
            <person name="Li G."/>
            <person name="Viehrig K."/>
            <person name="Ye F."/>
            <person name="Su P."/>
            <person name="Kiefer A.F."/>
            <person name="Nichols A."/>
            <person name="Cepeda A.J."/>
            <person name="Yan W."/>
            <person name="Fan B."/>
            <person name="Jiang Y."/>
            <person name="Adhikari A."/>
            <person name="Zheng C.-J."/>
            <person name="Schuster L."/>
            <person name="Cowan T.M."/>
            <person name="Smanski M.J."/>
            <person name="Chevrette M.G."/>
            <person name="De Carvalho L.P.S."/>
            <person name="Shen B."/>
        </authorList>
    </citation>
    <scope>NUCLEOTIDE SEQUENCE [LARGE SCALE GENOMIC DNA]</scope>
    <source>
        <strain evidence="2 3">NPDC001166</strain>
    </source>
</reference>
<organism evidence="2 3">
    <name type="scientific">Streptomyces sp. 900105245</name>
    <dbReference type="NCBI Taxonomy" id="3154379"/>
    <lineage>
        <taxon>Bacteria</taxon>
        <taxon>Bacillati</taxon>
        <taxon>Actinomycetota</taxon>
        <taxon>Actinomycetes</taxon>
        <taxon>Kitasatosporales</taxon>
        <taxon>Streptomycetaceae</taxon>
        <taxon>Streptomyces</taxon>
    </lineage>
</organism>
<dbReference type="PANTHER" id="PTHR43422:SF3">
    <property type="entry name" value="THIAMINE THIAZOLE SYNTHASE"/>
    <property type="match status" value="1"/>
</dbReference>
<dbReference type="EMBL" id="JBEPAZ010000005">
    <property type="protein sequence ID" value="MER6427846.1"/>
    <property type="molecule type" value="Genomic_DNA"/>
</dbReference>
<dbReference type="SUPFAM" id="SSF51905">
    <property type="entry name" value="FAD/NAD(P)-binding domain"/>
    <property type="match status" value="1"/>
</dbReference>
<feature type="domain" description="FAD-binding" evidence="1">
    <location>
        <begin position="19"/>
        <end position="351"/>
    </location>
</feature>
<name>A0ABV1U294_9ACTN</name>
<evidence type="ECO:0000313" key="2">
    <source>
        <dbReference type="EMBL" id="MER6427846.1"/>
    </source>
</evidence>
<gene>
    <name evidence="2" type="ORF">ABT272_08870</name>
</gene>
<dbReference type="PANTHER" id="PTHR43422">
    <property type="entry name" value="THIAMINE THIAZOLE SYNTHASE"/>
    <property type="match status" value="1"/>
</dbReference>
<proteinExistence type="predicted"/>
<sequence>MSARAAISTTADAGAGRRAIVIGGGLTGMLAAQALAGEAHVTVIERDTLPDAPEPRKGLPQAHHAHLLWSGGADAIETLLPGTAEALAGRGARRIPLTAGMVGLSPQGWFRRWDESNYVIGCTRDLLDAVVREMTREHSGDRITVLQRTEVLGLEGDASMVTGVRIRRAGGAEDVLSAGLVVDASGRSSRTPQWLGVLGVRAPACRVVDSGLVYASRVYRAPEKTHHMAWPIINIQAVNRGEGPGQSGVILPVEDGRWLVTLSGTKGGQPTGSNDDFLPFARRLRHPVVGELIENLTPLTDTRISRTTVNSRRFYEKTAVPRGFVVLGDAVAAYNPAYGHGMSVAALSALTLRDTVRRYGWADPGVSRRVQKGVAAHVNTAWSFAAGSDVFYPGATENGPTLGERVAARFVDRLIHTATGSGRVARGVTDVMTLQAGPHTLARPSALVAAIRGPLKPPLSQPPLTAEERQALAAT</sequence>
<keyword evidence="2" id="KW-0503">Monooxygenase</keyword>
<accession>A0ABV1U294</accession>
<dbReference type="Gene3D" id="3.50.50.60">
    <property type="entry name" value="FAD/NAD(P)-binding domain"/>
    <property type="match status" value="1"/>
</dbReference>
<dbReference type="Proteomes" id="UP001470023">
    <property type="component" value="Unassembled WGS sequence"/>
</dbReference>
<comment type="caution">
    <text evidence="2">The sequence shown here is derived from an EMBL/GenBank/DDBJ whole genome shotgun (WGS) entry which is preliminary data.</text>
</comment>
<dbReference type="GO" id="GO:0004497">
    <property type="term" value="F:monooxygenase activity"/>
    <property type="evidence" value="ECO:0007669"/>
    <property type="project" value="UniProtKB-KW"/>
</dbReference>
<keyword evidence="3" id="KW-1185">Reference proteome</keyword>
<evidence type="ECO:0000313" key="3">
    <source>
        <dbReference type="Proteomes" id="UP001470023"/>
    </source>
</evidence>
<evidence type="ECO:0000259" key="1">
    <source>
        <dbReference type="Pfam" id="PF01494"/>
    </source>
</evidence>
<keyword evidence="2" id="KW-0560">Oxidoreductase</keyword>
<protein>
    <submittedName>
        <fullName evidence="2">FAD-dependent monooxygenase</fullName>
    </submittedName>
</protein>
<dbReference type="InterPro" id="IPR036188">
    <property type="entry name" value="FAD/NAD-bd_sf"/>
</dbReference>
<dbReference type="RefSeq" id="WP_352063218.1">
    <property type="nucleotide sequence ID" value="NZ_JBEPAZ010000005.1"/>
</dbReference>
<dbReference type="InterPro" id="IPR002938">
    <property type="entry name" value="FAD-bd"/>
</dbReference>
<dbReference type="Pfam" id="PF01494">
    <property type="entry name" value="FAD_binding_3"/>
    <property type="match status" value="1"/>
</dbReference>